<dbReference type="PANTHER" id="PTHR46112">
    <property type="entry name" value="AMINOPEPTIDASE"/>
    <property type="match status" value="1"/>
</dbReference>
<dbReference type="PANTHER" id="PTHR46112:SF2">
    <property type="entry name" value="XAA-PRO AMINOPEPTIDASE P-RELATED"/>
    <property type="match status" value="1"/>
</dbReference>
<dbReference type="Pfam" id="PF01321">
    <property type="entry name" value="Creatinase_N"/>
    <property type="match status" value="1"/>
</dbReference>
<evidence type="ECO:0000313" key="4">
    <source>
        <dbReference type="Proteomes" id="UP000306575"/>
    </source>
</evidence>
<evidence type="ECO:0000259" key="1">
    <source>
        <dbReference type="Pfam" id="PF00557"/>
    </source>
</evidence>
<reference evidence="3 4" key="1">
    <citation type="submission" date="2019-04" db="EMBL/GenBank/DDBJ databases">
        <title>Genome sequence of Pelagicola litoralis CL-ES2.</title>
        <authorList>
            <person name="Cao J."/>
        </authorList>
    </citation>
    <scope>NUCLEOTIDE SEQUENCE [LARGE SCALE GENOMIC DNA]</scope>
    <source>
        <strain evidence="3 4">CL-ES2</strain>
    </source>
</reference>
<dbReference type="AlphaFoldDB" id="A0A4U7MVQ2"/>
<accession>A0A4U7MVQ2</accession>
<organism evidence="3 4">
    <name type="scientific">Shimia litoralis</name>
    <dbReference type="NCBI Taxonomy" id="420403"/>
    <lineage>
        <taxon>Bacteria</taxon>
        <taxon>Pseudomonadati</taxon>
        <taxon>Pseudomonadota</taxon>
        <taxon>Alphaproteobacteria</taxon>
        <taxon>Rhodobacterales</taxon>
        <taxon>Roseobacteraceae</taxon>
    </lineage>
</organism>
<keyword evidence="3" id="KW-0031">Aminopeptidase</keyword>
<dbReference type="SUPFAM" id="SSF55920">
    <property type="entry name" value="Creatinase/aminopeptidase"/>
    <property type="match status" value="1"/>
</dbReference>
<evidence type="ECO:0000313" key="3">
    <source>
        <dbReference type="EMBL" id="TKZ17195.1"/>
    </source>
</evidence>
<dbReference type="Pfam" id="PF00557">
    <property type="entry name" value="Peptidase_M24"/>
    <property type="match status" value="1"/>
</dbReference>
<proteinExistence type="predicted"/>
<dbReference type="InterPro" id="IPR029149">
    <property type="entry name" value="Creatin/AminoP/Spt16_N"/>
</dbReference>
<name>A0A4U7MVQ2_9RHOB</name>
<dbReference type="InterPro" id="IPR050659">
    <property type="entry name" value="Peptidase_M24B"/>
</dbReference>
<dbReference type="Proteomes" id="UP000306575">
    <property type="component" value="Unassembled WGS sequence"/>
</dbReference>
<sequence length="388" mass="42437">MMNAPARGFTAEEFQARTQRAQALMAAQSLAGILLTTEPELAYFSGFQTLFWQSPTRPWFMFIPASGKPIAIIPEIGAELMRHSWLDDIRTWSAPAPSDDGISLLTDLLLPFATRGQKIGMMKGHETYLRMPLGDWERLISALPDLEIEDATGLVQGLRMVKSDAEIEKIAHICAVGSAAFSAVPSFIHQGQPLEEVFREFRRTAIGLGADNTPYLVGAADQGGYADVISPPTTRPLRAGDVLMLDTGCIWDGYYCDFDRNWAIGHADDAARRAYDVLWRATQAGIEAARPGNTCRDLFTTMSKVISEIDPSGGDIGRLGHGLGLQLTEQPSHAAFDNTVLKENMVLTIEPSLSYGDGHMMVHEENIVVRPSGGHLLTKRAEAELPVV</sequence>
<dbReference type="OrthoDB" id="9806388at2"/>
<keyword evidence="4" id="KW-1185">Reference proteome</keyword>
<dbReference type="RefSeq" id="WP_138017237.1">
    <property type="nucleotide sequence ID" value="NZ_SULI01000026.1"/>
</dbReference>
<feature type="domain" description="Creatinase N-terminal" evidence="2">
    <location>
        <begin position="17"/>
        <end position="161"/>
    </location>
</feature>
<dbReference type="Gene3D" id="3.40.350.10">
    <property type="entry name" value="Creatinase/prolidase N-terminal domain"/>
    <property type="match status" value="1"/>
</dbReference>
<protein>
    <submittedName>
        <fullName evidence="3">Aminopeptidase P family protein</fullName>
    </submittedName>
</protein>
<dbReference type="InterPro" id="IPR036005">
    <property type="entry name" value="Creatinase/aminopeptidase-like"/>
</dbReference>
<keyword evidence="3" id="KW-0645">Protease</keyword>
<dbReference type="Gene3D" id="3.90.230.10">
    <property type="entry name" value="Creatinase/methionine aminopeptidase superfamily"/>
    <property type="match status" value="1"/>
</dbReference>
<keyword evidence="3" id="KW-0378">Hydrolase</keyword>
<dbReference type="CDD" id="cd01066">
    <property type="entry name" value="APP_MetAP"/>
    <property type="match status" value="1"/>
</dbReference>
<dbReference type="PRINTS" id="PR00599">
    <property type="entry name" value="MAPEPTIDASE"/>
</dbReference>
<feature type="domain" description="Peptidase M24" evidence="1">
    <location>
        <begin position="168"/>
        <end position="369"/>
    </location>
</feature>
<dbReference type="GO" id="GO:0004177">
    <property type="term" value="F:aminopeptidase activity"/>
    <property type="evidence" value="ECO:0007669"/>
    <property type="project" value="UniProtKB-KW"/>
</dbReference>
<dbReference type="EMBL" id="SULI01000026">
    <property type="protein sequence ID" value="TKZ17195.1"/>
    <property type="molecule type" value="Genomic_DNA"/>
</dbReference>
<evidence type="ECO:0000259" key="2">
    <source>
        <dbReference type="Pfam" id="PF01321"/>
    </source>
</evidence>
<comment type="caution">
    <text evidence="3">The sequence shown here is derived from an EMBL/GenBank/DDBJ whole genome shotgun (WGS) entry which is preliminary data.</text>
</comment>
<dbReference type="InterPro" id="IPR001714">
    <property type="entry name" value="Pept_M24_MAP"/>
</dbReference>
<dbReference type="InterPro" id="IPR000994">
    <property type="entry name" value="Pept_M24"/>
</dbReference>
<gene>
    <name evidence="3" type="ORF">FAP39_15190</name>
</gene>
<dbReference type="InterPro" id="IPR000587">
    <property type="entry name" value="Creatinase_N"/>
</dbReference>
<dbReference type="GO" id="GO:0008235">
    <property type="term" value="F:metalloexopeptidase activity"/>
    <property type="evidence" value="ECO:0007669"/>
    <property type="project" value="UniProtKB-ARBA"/>
</dbReference>
<dbReference type="SUPFAM" id="SSF53092">
    <property type="entry name" value="Creatinase/prolidase N-terminal domain"/>
    <property type="match status" value="1"/>
</dbReference>